<evidence type="ECO:0000256" key="4">
    <source>
        <dbReference type="SAM" id="Coils"/>
    </source>
</evidence>
<reference evidence="6 7" key="1">
    <citation type="submission" date="2024-01" db="EMBL/GenBank/DDBJ databases">
        <title>Genome assemblies of Stephania.</title>
        <authorList>
            <person name="Yang L."/>
        </authorList>
    </citation>
    <scope>NUCLEOTIDE SEQUENCE [LARGE SCALE GENOMIC DNA]</scope>
    <source>
        <strain evidence="6">JXDWG</strain>
        <tissue evidence="6">Leaf</tissue>
    </source>
</reference>
<dbReference type="AlphaFoldDB" id="A0AAP0JGW5"/>
<dbReference type="Gene3D" id="1.10.630.10">
    <property type="entry name" value="Cytochrome P450"/>
    <property type="match status" value="1"/>
</dbReference>
<keyword evidence="2 3" id="KW-0408">Iron</keyword>
<feature type="binding site" description="axial binding residue" evidence="2">
    <location>
        <position position="519"/>
    </location>
    <ligand>
        <name>heme</name>
        <dbReference type="ChEBI" id="CHEBI:30413"/>
    </ligand>
    <ligandPart>
        <name>Fe</name>
        <dbReference type="ChEBI" id="CHEBI:18248"/>
    </ligandPart>
</feature>
<feature type="coiled-coil region" evidence="4">
    <location>
        <begin position="287"/>
        <end position="314"/>
    </location>
</feature>
<feature type="region of interest" description="Disordered" evidence="5">
    <location>
        <begin position="1"/>
        <end position="31"/>
    </location>
</feature>
<dbReference type="GO" id="GO:0044550">
    <property type="term" value="P:secondary metabolite biosynthetic process"/>
    <property type="evidence" value="ECO:0007669"/>
    <property type="project" value="UniProtKB-ARBA"/>
</dbReference>
<keyword evidence="2 3" id="KW-0349">Heme</keyword>
<evidence type="ECO:0000256" key="5">
    <source>
        <dbReference type="SAM" id="MobiDB-lite"/>
    </source>
</evidence>
<dbReference type="GO" id="GO:0005506">
    <property type="term" value="F:iron ion binding"/>
    <property type="evidence" value="ECO:0007669"/>
    <property type="project" value="InterPro"/>
</dbReference>
<gene>
    <name evidence="6" type="ORF">Scep_013319</name>
</gene>
<dbReference type="Proteomes" id="UP001419268">
    <property type="component" value="Unassembled WGS sequence"/>
</dbReference>
<sequence length="576" mass="65007">MATLSSRLPTVANGGFRTNRPKPKNLQSRTSQNFKVSKNRCRIKCETASTEEERRTSRNLLDKASNLLTNLLSGGSIGSMPIAEGAVSDLFGKPLFFSLYDWFLEHGSVYKLAFGPKAFVVVSDPIVARYILRENAFCYDKGVLADILEPIMGKGLIPADLETWKQRRRVVAPSFHASYLQAMVKMFTDCSERTISKFEGFLSMDSEGSDTVELDLEAEFSSLALDIIGLGVFNYDFGSITKESPVIKAVYGTLFEAEHRSTFYIPYWKLPLSSWIVPRQRKFRRDLKVINDCLDELIRNAKETRQETDVEKLQQRDYLNLKDASLLRFLVDMRGADVDDRQLRDDLMTMLIAGHETTAAVLTWAAFLLAQNPAKMRKAQAEIDSVLGQGRTTFECLQKLEYVRLIIVEALRLYPQPPLLIRRSLKSDVLPGGYKGDKDGYAIPAGTDIFISVFNLHRSPYFWDRPEEFEPERFLMPRDSGGIEGWTGFDPTRSPGAMYPNEIISDFAFLPFGGGPRKCVGDQFALMESTVALAMLLQKFDIELKGSPESVELVTGATIHTKNGLWCKLRKRTNNH</sequence>
<keyword evidence="2 3" id="KW-0479">Metal-binding</keyword>
<dbReference type="InterPro" id="IPR002401">
    <property type="entry name" value="Cyt_P450_E_grp-I"/>
</dbReference>
<dbReference type="GO" id="GO:0004497">
    <property type="term" value="F:monooxygenase activity"/>
    <property type="evidence" value="ECO:0007669"/>
    <property type="project" value="UniProtKB-KW"/>
</dbReference>
<evidence type="ECO:0000313" key="7">
    <source>
        <dbReference type="Proteomes" id="UP001419268"/>
    </source>
</evidence>
<evidence type="ECO:0000256" key="2">
    <source>
        <dbReference type="PIRSR" id="PIRSR602401-1"/>
    </source>
</evidence>
<dbReference type="PRINTS" id="PR00385">
    <property type="entry name" value="P450"/>
</dbReference>
<dbReference type="PRINTS" id="PR00463">
    <property type="entry name" value="EP450I"/>
</dbReference>
<dbReference type="InterPro" id="IPR036396">
    <property type="entry name" value="Cyt_P450_sf"/>
</dbReference>
<comment type="similarity">
    <text evidence="1 3">Belongs to the cytochrome P450 family.</text>
</comment>
<keyword evidence="7" id="KW-1185">Reference proteome</keyword>
<dbReference type="CDD" id="cd11046">
    <property type="entry name" value="CYP97"/>
    <property type="match status" value="1"/>
</dbReference>
<accession>A0AAP0JGW5</accession>
<dbReference type="InterPro" id="IPR050196">
    <property type="entry name" value="Cytochrome_P450_Monoox"/>
</dbReference>
<evidence type="ECO:0000256" key="3">
    <source>
        <dbReference type="RuleBase" id="RU000461"/>
    </source>
</evidence>
<dbReference type="GO" id="GO:0009507">
    <property type="term" value="C:chloroplast"/>
    <property type="evidence" value="ECO:0007669"/>
    <property type="project" value="TreeGrafter"/>
</dbReference>
<evidence type="ECO:0008006" key="8">
    <source>
        <dbReference type="Google" id="ProtNLM"/>
    </source>
</evidence>
<keyword evidence="3" id="KW-0503">Monooxygenase</keyword>
<dbReference type="Pfam" id="PF00067">
    <property type="entry name" value="p450"/>
    <property type="match status" value="1"/>
</dbReference>
<proteinExistence type="inferred from homology"/>
<dbReference type="InterPro" id="IPR017972">
    <property type="entry name" value="Cyt_P450_CS"/>
</dbReference>
<organism evidence="6 7">
    <name type="scientific">Stephania cephalantha</name>
    <dbReference type="NCBI Taxonomy" id="152367"/>
    <lineage>
        <taxon>Eukaryota</taxon>
        <taxon>Viridiplantae</taxon>
        <taxon>Streptophyta</taxon>
        <taxon>Embryophyta</taxon>
        <taxon>Tracheophyta</taxon>
        <taxon>Spermatophyta</taxon>
        <taxon>Magnoliopsida</taxon>
        <taxon>Ranunculales</taxon>
        <taxon>Menispermaceae</taxon>
        <taxon>Menispermoideae</taxon>
        <taxon>Cissampelideae</taxon>
        <taxon>Stephania</taxon>
    </lineage>
</organism>
<evidence type="ECO:0000256" key="1">
    <source>
        <dbReference type="ARBA" id="ARBA00010617"/>
    </source>
</evidence>
<dbReference type="GO" id="GO:0016705">
    <property type="term" value="F:oxidoreductase activity, acting on paired donors, with incorporation or reduction of molecular oxygen"/>
    <property type="evidence" value="ECO:0007669"/>
    <property type="project" value="InterPro"/>
</dbReference>
<dbReference type="GO" id="GO:0020037">
    <property type="term" value="F:heme binding"/>
    <property type="evidence" value="ECO:0007669"/>
    <property type="project" value="InterPro"/>
</dbReference>
<dbReference type="PANTHER" id="PTHR24291">
    <property type="entry name" value="CYTOCHROME P450 FAMILY 4"/>
    <property type="match status" value="1"/>
</dbReference>
<dbReference type="PROSITE" id="PS00086">
    <property type="entry name" value="CYTOCHROME_P450"/>
    <property type="match status" value="1"/>
</dbReference>
<dbReference type="SUPFAM" id="SSF48264">
    <property type="entry name" value="Cytochrome P450"/>
    <property type="match status" value="1"/>
</dbReference>
<keyword evidence="4" id="KW-0175">Coiled coil</keyword>
<comment type="cofactor">
    <cofactor evidence="2">
        <name>heme</name>
        <dbReference type="ChEBI" id="CHEBI:30413"/>
    </cofactor>
</comment>
<dbReference type="PANTHER" id="PTHR24291:SF183">
    <property type="entry name" value="CYTOCHROME P450 97B3, CHLOROPLASTIC"/>
    <property type="match status" value="1"/>
</dbReference>
<evidence type="ECO:0000313" key="6">
    <source>
        <dbReference type="EMBL" id="KAK9133791.1"/>
    </source>
</evidence>
<comment type="caution">
    <text evidence="6">The sequence shown here is derived from an EMBL/GenBank/DDBJ whole genome shotgun (WGS) entry which is preliminary data.</text>
</comment>
<dbReference type="EMBL" id="JBBNAG010000005">
    <property type="protein sequence ID" value="KAK9133791.1"/>
    <property type="molecule type" value="Genomic_DNA"/>
</dbReference>
<dbReference type="InterPro" id="IPR001128">
    <property type="entry name" value="Cyt_P450"/>
</dbReference>
<keyword evidence="3" id="KW-0560">Oxidoreductase</keyword>
<name>A0AAP0JGW5_9MAGN</name>
<protein>
    <recommendedName>
        <fullName evidence="8">Cytochrome P450</fullName>
    </recommendedName>
</protein>